<evidence type="ECO:0000313" key="2">
    <source>
        <dbReference type="Proteomes" id="UP000017836"/>
    </source>
</evidence>
<dbReference type="AlphaFoldDB" id="U5D6I1"/>
<dbReference type="HOGENOM" id="CLU_2691078_0_0_1"/>
<proteinExistence type="predicted"/>
<gene>
    <name evidence="1" type="ORF">AMTR_s00047p00206730</name>
</gene>
<dbReference type="Proteomes" id="UP000017836">
    <property type="component" value="Unassembled WGS sequence"/>
</dbReference>
<reference evidence="2" key="1">
    <citation type="journal article" date="2013" name="Science">
        <title>The Amborella genome and the evolution of flowering plants.</title>
        <authorList>
            <consortium name="Amborella Genome Project"/>
        </authorList>
    </citation>
    <scope>NUCLEOTIDE SEQUENCE [LARGE SCALE GENOMIC DNA]</scope>
</reference>
<name>U5D6I1_AMBTC</name>
<protein>
    <submittedName>
        <fullName evidence="1">Uncharacterized protein</fullName>
    </submittedName>
</protein>
<organism evidence="1 2">
    <name type="scientific">Amborella trichopoda</name>
    <dbReference type="NCBI Taxonomy" id="13333"/>
    <lineage>
        <taxon>Eukaryota</taxon>
        <taxon>Viridiplantae</taxon>
        <taxon>Streptophyta</taxon>
        <taxon>Embryophyta</taxon>
        <taxon>Tracheophyta</taxon>
        <taxon>Spermatophyta</taxon>
        <taxon>Magnoliopsida</taxon>
        <taxon>Amborellales</taxon>
        <taxon>Amborellaceae</taxon>
        <taxon>Amborella</taxon>
    </lineage>
</organism>
<dbReference type="EMBL" id="KI392311">
    <property type="protein sequence ID" value="ERN17860.1"/>
    <property type="molecule type" value="Genomic_DNA"/>
</dbReference>
<dbReference type="Gramene" id="ERN17860">
    <property type="protein sequence ID" value="ERN17860"/>
    <property type="gene ID" value="AMTR_s00047p00206730"/>
</dbReference>
<evidence type="ECO:0000313" key="1">
    <source>
        <dbReference type="EMBL" id="ERN17860.1"/>
    </source>
</evidence>
<accession>U5D6I1</accession>
<sequence length="74" mass="8299">MHRSNAEEDARMKDRGNTNIFFRIMEGTARKPGLGAVPSISIEVSERNHQLKNKILANETKLSLGNNFMQNASL</sequence>
<keyword evidence="2" id="KW-1185">Reference proteome</keyword>